<dbReference type="SUPFAM" id="SSF56784">
    <property type="entry name" value="HAD-like"/>
    <property type="match status" value="1"/>
</dbReference>
<protein>
    <submittedName>
        <fullName evidence="2">5'-nucleotidase, lipoprotein e(P4) family</fullName>
    </submittedName>
</protein>
<dbReference type="OrthoDB" id="395856at2"/>
<comment type="caution">
    <text evidence="2">The sequence shown here is derived from an EMBL/GenBank/DDBJ whole genome shotgun (WGS) entry which is preliminary data.</text>
</comment>
<proteinExistence type="predicted"/>
<keyword evidence="3" id="KW-1185">Reference proteome</keyword>
<dbReference type="PANTHER" id="PTHR31284:SF10">
    <property type="entry name" value="ACID PHOSPHATASE-LIKE PROTEIN"/>
    <property type="match status" value="1"/>
</dbReference>
<dbReference type="InterPro" id="IPR006423">
    <property type="entry name" value="Lipo_e_P4"/>
</dbReference>
<sequence length="290" mass="32878">MQNHFVNSSQFKHKISIDMKKHIYALFVFALVLASCSNPLPADTKVQNQQNDYLIMSTLWYQRASECRALYYQAYNFAKQSLVANLAESKNNKPKAVVVDIDETVLDNSPFEAYSIRTGKAFSKELWNEWTSKAAARPTPGSLEFLKFAESKGVETFYISNRSVAETAVTLQNLKALGFPFADEAHMLLKTDTSVKTVRRNKVTETHEILILAGDNIGDFDELFEDRSTEYGFDSVDAHKADFGKRFIILPNPMYGSWEREAFKGQKGLTPEQKNELRKAALIGYKELAN</sequence>
<keyword evidence="2" id="KW-0449">Lipoprotein</keyword>
<dbReference type="AlphaFoldDB" id="A0A4Q1JJP4"/>
<organism evidence="2 3">
    <name type="scientific">Ancylomarina salipaludis</name>
    <dbReference type="NCBI Taxonomy" id="2501299"/>
    <lineage>
        <taxon>Bacteria</taxon>
        <taxon>Pseudomonadati</taxon>
        <taxon>Bacteroidota</taxon>
        <taxon>Bacteroidia</taxon>
        <taxon>Marinilabiliales</taxon>
        <taxon>Marinifilaceae</taxon>
        <taxon>Ancylomarina</taxon>
    </lineage>
</organism>
<reference evidence="2 3" key="1">
    <citation type="submission" date="2019-01" db="EMBL/GenBank/DDBJ databases">
        <title>Ancylomarina salipaludis sp. nov., isolated from a salt marsh.</title>
        <authorList>
            <person name="Yoon J.-H."/>
        </authorList>
    </citation>
    <scope>NUCLEOTIDE SEQUENCE [LARGE SCALE GENOMIC DNA]</scope>
    <source>
        <strain evidence="2 3">SHSM-M15</strain>
    </source>
</reference>
<dbReference type="Proteomes" id="UP000289703">
    <property type="component" value="Unassembled WGS sequence"/>
</dbReference>
<dbReference type="InterPro" id="IPR036412">
    <property type="entry name" value="HAD-like_sf"/>
</dbReference>
<evidence type="ECO:0000313" key="3">
    <source>
        <dbReference type="Proteomes" id="UP000289703"/>
    </source>
</evidence>
<dbReference type="GO" id="GO:0009279">
    <property type="term" value="C:cell outer membrane"/>
    <property type="evidence" value="ECO:0007669"/>
    <property type="project" value="InterPro"/>
</dbReference>
<dbReference type="Pfam" id="PF03767">
    <property type="entry name" value="Acid_phosphat_B"/>
    <property type="match status" value="1"/>
</dbReference>
<dbReference type="Gene3D" id="3.40.50.1000">
    <property type="entry name" value="HAD superfamily/HAD-like"/>
    <property type="match status" value="1"/>
</dbReference>
<gene>
    <name evidence="2" type="ORF">EO244_14520</name>
</gene>
<name>A0A4Q1JJP4_9BACT</name>
<dbReference type="PIRSF" id="PIRSF019271">
    <property type="entry name" value="Acid_Ptase_C"/>
    <property type="match status" value="1"/>
</dbReference>
<dbReference type="PANTHER" id="PTHR31284">
    <property type="entry name" value="ACID PHOSPHATASE-LIKE PROTEIN"/>
    <property type="match status" value="1"/>
</dbReference>
<dbReference type="EMBL" id="SAXA01000016">
    <property type="protein sequence ID" value="RXQ89039.1"/>
    <property type="molecule type" value="Genomic_DNA"/>
</dbReference>
<dbReference type="SFLD" id="SFLDG01125">
    <property type="entry name" value="C1.1:_Acid_Phosphatase_Like"/>
    <property type="match status" value="1"/>
</dbReference>
<dbReference type="InterPro" id="IPR005519">
    <property type="entry name" value="Acid_phosphat_B-like"/>
</dbReference>
<accession>A0A4Q1JJP4</accession>
<dbReference type="NCBIfam" id="TIGR01533">
    <property type="entry name" value="lipo_e_P4"/>
    <property type="match status" value="1"/>
</dbReference>
<evidence type="ECO:0000256" key="1">
    <source>
        <dbReference type="ARBA" id="ARBA00022729"/>
    </source>
</evidence>
<dbReference type="InterPro" id="IPR023214">
    <property type="entry name" value="HAD_sf"/>
</dbReference>
<evidence type="ECO:0000313" key="2">
    <source>
        <dbReference type="EMBL" id="RXQ89039.1"/>
    </source>
</evidence>
<dbReference type="CDD" id="cd07534">
    <property type="entry name" value="HAD_CAP"/>
    <property type="match status" value="1"/>
</dbReference>
<dbReference type="SFLD" id="SFLDS00003">
    <property type="entry name" value="Haloacid_Dehalogenase"/>
    <property type="match status" value="1"/>
</dbReference>
<keyword evidence="1" id="KW-0732">Signal</keyword>